<proteinExistence type="predicted"/>
<dbReference type="Gene3D" id="3.20.20.140">
    <property type="entry name" value="Metal-dependent hydrolases"/>
    <property type="match status" value="1"/>
</dbReference>
<evidence type="ECO:0000313" key="1">
    <source>
        <dbReference type="EMBL" id="KKN18898.1"/>
    </source>
</evidence>
<reference evidence="1" key="1">
    <citation type="journal article" date="2015" name="Nature">
        <title>Complex archaea that bridge the gap between prokaryotes and eukaryotes.</title>
        <authorList>
            <person name="Spang A."/>
            <person name="Saw J.H."/>
            <person name="Jorgensen S.L."/>
            <person name="Zaremba-Niedzwiedzka K."/>
            <person name="Martijn J."/>
            <person name="Lind A.E."/>
            <person name="van Eijk R."/>
            <person name="Schleper C."/>
            <person name="Guy L."/>
            <person name="Ettema T.J."/>
        </authorList>
    </citation>
    <scope>NUCLEOTIDE SEQUENCE</scope>
</reference>
<dbReference type="SUPFAM" id="SSF89550">
    <property type="entry name" value="PHP domain-like"/>
    <property type="match status" value="1"/>
</dbReference>
<dbReference type="InterPro" id="IPR016195">
    <property type="entry name" value="Pol/histidinol_Pase-like"/>
</dbReference>
<name>A0A0F9RNP7_9ZZZZ</name>
<gene>
    <name evidence="1" type="ORF">LCGC14_0951180</name>
</gene>
<accession>A0A0F9RNP7</accession>
<evidence type="ECO:0008006" key="2">
    <source>
        <dbReference type="Google" id="ProtNLM"/>
    </source>
</evidence>
<comment type="caution">
    <text evidence="1">The sequence shown here is derived from an EMBL/GenBank/DDBJ whole genome shotgun (WGS) entry which is preliminary data.</text>
</comment>
<dbReference type="EMBL" id="LAZR01003385">
    <property type="protein sequence ID" value="KKN18898.1"/>
    <property type="molecule type" value="Genomic_DNA"/>
</dbReference>
<dbReference type="AlphaFoldDB" id="A0A0F9RNP7"/>
<protein>
    <recommendedName>
        <fullName evidence="2">PHP domain-containing protein</fullName>
    </recommendedName>
</protein>
<sequence length="202" mass="23334">MIGDFHTHMNGNGIGNRWANVKLICHYATELNYDTVFLGCHDFICPEYLIKKAEEEYGLNIIKGAEITTSVGHLLALNIEYIPEDCWANNKNPLNIFKAIEFIKHQKGKAVLAHPFGDTYTVIDKLGNKTELYDALKLIDGVEIASYRTLLSNKLEQFPYIPEYNGLTLFKNSDIHPWEKGSIMHRDYYTELDQDWFRKGER</sequence>
<organism evidence="1">
    <name type="scientific">marine sediment metagenome</name>
    <dbReference type="NCBI Taxonomy" id="412755"/>
    <lineage>
        <taxon>unclassified sequences</taxon>
        <taxon>metagenomes</taxon>
        <taxon>ecological metagenomes</taxon>
    </lineage>
</organism>